<dbReference type="AlphaFoldDB" id="A0A835C0R9"/>
<comment type="caution">
    <text evidence="1">The sequence shown here is derived from an EMBL/GenBank/DDBJ whole genome shotgun (WGS) entry which is preliminary data.</text>
</comment>
<proteinExistence type="predicted"/>
<gene>
    <name evidence="1" type="ORF">HU200_024941</name>
</gene>
<dbReference type="OrthoDB" id="713116at2759"/>
<sequence>MRHIRMHWNRDDDAIDLVLVQAPEGSWIMLCDHDKVLHHLFRPSSGHVSCRALAQVEGIPSGRPNSRACSIINRATAAA</sequence>
<dbReference type="EMBL" id="JACEFO010001705">
    <property type="protein sequence ID" value="KAF8718946.1"/>
    <property type="molecule type" value="Genomic_DNA"/>
</dbReference>
<dbReference type="Proteomes" id="UP000636709">
    <property type="component" value="Unassembled WGS sequence"/>
</dbReference>
<evidence type="ECO:0000313" key="2">
    <source>
        <dbReference type="Proteomes" id="UP000636709"/>
    </source>
</evidence>
<keyword evidence="2" id="KW-1185">Reference proteome</keyword>
<name>A0A835C0R9_9POAL</name>
<organism evidence="1 2">
    <name type="scientific">Digitaria exilis</name>
    <dbReference type="NCBI Taxonomy" id="1010633"/>
    <lineage>
        <taxon>Eukaryota</taxon>
        <taxon>Viridiplantae</taxon>
        <taxon>Streptophyta</taxon>
        <taxon>Embryophyta</taxon>
        <taxon>Tracheophyta</taxon>
        <taxon>Spermatophyta</taxon>
        <taxon>Magnoliopsida</taxon>
        <taxon>Liliopsida</taxon>
        <taxon>Poales</taxon>
        <taxon>Poaceae</taxon>
        <taxon>PACMAD clade</taxon>
        <taxon>Panicoideae</taxon>
        <taxon>Panicodae</taxon>
        <taxon>Paniceae</taxon>
        <taxon>Anthephorinae</taxon>
        <taxon>Digitaria</taxon>
    </lineage>
</organism>
<accession>A0A835C0R9</accession>
<protein>
    <submittedName>
        <fullName evidence="1">Uncharacterized protein</fullName>
    </submittedName>
</protein>
<evidence type="ECO:0000313" key="1">
    <source>
        <dbReference type="EMBL" id="KAF8718946.1"/>
    </source>
</evidence>
<reference evidence="1" key="1">
    <citation type="submission" date="2020-07" db="EMBL/GenBank/DDBJ databases">
        <title>Genome sequence and genetic diversity analysis of an under-domesticated orphan crop, white fonio (Digitaria exilis).</title>
        <authorList>
            <person name="Bennetzen J.L."/>
            <person name="Chen S."/>
            <person name="Ma X."/>
            <person name="Wang X."/>
            <person name="Yssel A.E.J."/>
            <person name="Chaluvadi S.R."/>
            <person name="Johnson M."/>
            <person name="Gangashetty P."/>
            <person name="Hamidou F."/>
            <person name="Sanogo M.D."/>
            <person name="Zwaenepoel A."/>
            <person name="Wallace J."/>
            <person name="Van De Peer Y."/>
            <person name="Van Deynze A."/>
        </authorList>
    </citation>
    <scope>NUCLEOTIDE SEQUENCE</scope>
    <source>
        <tissue evidence="1">Leaves</tissue>
    </source>
</reference>